<evidence type="ECO:0000313" key="1">
    <source>
        <dbReference type="EMBL" id="MPC83773.1"/>
    </source>
</evidence>
<dbReference type="EMBL" id="VSRR010063464">
    <property type="protein sequence ID" value="MPC83773.1"/>
    <property type="molecule type" value="Genomic_DNA"/>
</dbReference>
<gene>
    <name evidence="1" type="ORF">E2C01_078489</name>
</gene>
<sequence length="45" mass="5009">MLTLDPSLTADTPRHCHCAVQVGWIKLFTVDNYNSGIPLAHEIMV</sequence>
<accession>A0A5B7IMP9</accession>
<evidence type="ECO:0000313" key="2">
    <source>
        <dbReference type="Proteomes" id="UP000324222"/>
    </source>
</evidence>
<dbReference type="AlphaFoldDB" id="A0A5B7IMP9"/>
<dbReference type="Proteomes" id="UP000324222">
    <property type="component" value="Unassembled WGS sequence"/>
</dbReference>
<proteinExistence type="predicted"/>
<organism evidence="1 2">
    <name type="scientific">Portunus trituberculatus</name>
    <name type="common">Swimming crab</name>
    <name type="synonym">Neptunus trituberculatus</name>
    <dbReference type="NCBI Taxonomy" id="210409"/>
    <lineage>
        <taxon>Eukaryota</taxon>
        <taxon>Metazoa</taxon>
        <taxon>Ecdysozoa</taxon>
        <taxon>Arthropoda</taxon>
        <taxon>Crustacea</taxon>
        <taxon>Multicrustacea</taxon>
        <taxon>Malacostraca</taxon>
        <taxon>Eumalacostraca</taxon>
        <taxon>Eucarida</taxon>
        <taxon>Decapoda</taxon>
        <taxon>Pleocyemata</taxon>
        <taxon>Brachyura</taxon>
        <taxon>Eubrachyura</taxon>
        <taxon>Portunoidea</taxon>
        <taxon>Portunidae</taxon>
        <taxon>Portuninae</taxon>
        <taxon>Portunus</taxon>
    </lineage>
</organism>
<name>A0A5B7IMP9_PORTR</name>
<reference evidence="1 2" key="1">
    <citation type="submission" date="2019-05" db="EMBL/GenBank/DDBJ databases">
        <title>Another draft genome of Portunus trituberculatus and its Hox gene families provides insights of decapod evolution.</title>
        <authorList>
            <person name="Jeong J.-H."/>
            <person name="Song I."/>
            <person name="Kim S."/>
            <person name="Choi T."/>
            <person name="Kim D."/>
            <person name="Ryu S."/>
            <person name="Kim W."/>
        </authorList>
    </citation>
    <scope>NUCLEOTIDE SEQUENCE [LARGE SCALE GENOMIC DNA]</scope>
    <source>
        <tissue evidence="1">Muscle</tissue>
    </source>
</reference>
<protein>
    <submittedName>
        <fullName evidence="1">Uncharacterized protein</fullName>
    </submittedName>
</protein>
<keyword evidence="2" id="KW-1185">Reference proteome</keyword>
<comment type="caution">
    <text evidence="1">The sequence shown here is derived from an EMBL/GenBank/DDBJ whole genome shotgun (WGS) entry which is preliminary data.</text>
</comment>